<reference evidence="2 4" key="1">
    <citation type="submission" date="2016-10" db="EMBL/GenBank/DDBJ databases">
        <authorList>
            <person name="de Groot N.N."/>
        </authorList>
    </citation>
    <scope>NUCLEOTIDE SEQUENCE [LARGE SCALE GENOMIC DNA]</scope>
    <source>
        <strain evidence="2 4">LMG 2158</strain>
    </source>
</reference>
<dbReference type="EMBL" id="LT629972">
    <property type="protein sequence ID" value="SEI17242.1"/>
    <property type="molecule type" value="Genomic_DNA"/>
</dbReference>
<protein>
    <submittedName>
        <fullName evidence="2">Uncharacterized protein</fullName>
    </submittedName>
</protein>
<dbReference type="Proteomes" id="UP000182272">
    <property type="component" value="Chromosome I"/>
</dbReference>
<name>A0A1H6NMZ4_9PSED</name>
<feature type="compositionally biased region" description="Basic and acidic residues" evidence="1">
    <location>
        <begin position="1"/>
        <end position="20"/>
    </location>
</feature>
<dbReference type="RefSeq" id="WP_019360511.1">
    <property type="nucleotide sequence ID" value="NZ_LT629972.1"/>
</dbReference>
<sequence>MSLESDRRSSGAALETERRGPSKQIISDLNRMVQAKPAPKTLPTLEKKKAIEGKTGVGAYNEKKYQNGGGGIASPLTEEDYTKREYWPEAALSSDGLFNFPALKSITLTDAGGAKAVINLAQPVKPTAP</sequence>
<accession>A0A1H6NMZ4</accession>
<gene>
    <name evidence="2" type="ORF">SAMN05216581_3337</name>
    <name evidence="3" type="ORF">SAMN05216581_5236</name>
</gene>
<evidence type="ECO:0000313" key="4">
    <source>
        <dbReference type="Proteomes" id="UP000182272"/>
    </source>
</evidence>
<dbReference type="OrthoDB" id="7024474at2"/>
<proteinExistence type="predicted"/>
<evidence type="ECO:0000313" key="2">
    <source>
        <dbReference type="EMBL" id="SEI17242.1"/>
    </source>
</evidence>
<evidence type="ECO:0000313" key="3">
    <source>
        <dbReference type="EMBL" id="SEI23610.1"/>
    </source>
</evidence>
<dbReference type="EMBL" id="LT629972">
    <property type="protein sequence ID" value="SEI23610.1"/>
    <property type="molecule type" value="Genomic_DNA"/>
</dbReference>
<dbReference type="AlphaFoldDB" id="A0A1H6NMZ4"/>
<evidence type="ECO:0000256" key="1">
    <source>
        <dbReference type="SAM" id="MobiDB-lite"/>
    </source>
</evidence>
<feature type="region of interest" description="Disordered" evidence="1">
    <location>
        <begin position="1"/>
        <end position="24"/>
    </location>
</feature>
<organism evidence="2 4">
    <name type="scientific">Pseudomonas asplenii</name>
    <dbReference type="NCBI Taxonomy" id="53407"/>
    <lineage>
        <taxon>Bacteria</taxon>
        <taxon>Pseudomonadati</taxon>
        <taxon>Pseudomonadota</taxon>
        <taxon>Gammaproteobacteria</taxon>
        <taxon>Pseudomonadales</taxon>
        <taxon>Pseudomonadaceae</taxon>
        <taxon>Pseudomonas</taxon>
    </lineage>
</organism>